<feature type="compositionally biased region" description="Polar residues" evidence="2">
    <location>
        <begin position="921"/>
        <end position="935"/>
    </location>
</feature>
<evidence type="ECO:0000256" key="1">
    <source>
        <dbReference type="SAM" id="Coils"/>
    </source>
</evidence>
<comment type="caution">
    <text evidence="3">The sequence shown here is derived from an EMBL/GenBank/DDBJ whole genome shotgun (WGS) entry which is preliminary data.</text>
</comment>
<organism evidence="3 4">
    <name type="scientific">Lojkania enalia</name>
    <dbReference type="NCBI Taxonomy" id="147567"/>
    <lineage>
        <taxon>Eukaryota</taxon>
        <taxon>Fungi</taxon>
        <taxon>Dikarya</taxon>
        <taxon>Ascomycota</taxon>
        <taxon>Pezizomycotina</taxon>
        <taxon>Dothideomycetes</taxon>
        <taxon>Pleosporomycetidae</taxon>
        <taxon>Pleosporales</taxon>
        <taxon>Pleosporales incertae sedis</taxon>
        <taxon>Lojkania</taxon>
    </lineage>
</organism>
<feature type="coiled-coil region" evidence="1">
    <location>
        <begin position="870"/>
        <end position="897"/>
    </location>
</feature>
<protein>
    <submittedName>
        <fullName evidence="3">Uncharacterized protein</fullName>
    </submittedName>
</protein>
<feature type="region of interest" description="Disordered" evidence="2">
    <location>
        <begin position="535"/>
        <end position="593"/>
    </location>
</feature>
<keyword evidence="1" id="KW-0175">Coiled coil</keyword>
<feature type="region of interest" description="Disordered" evidence="2">
    <location>
        <begin position="913"/>
        <end position="935"/>
    </location>
</feature>
<feature type="compositionally biased region" description="Basic and acidic residues" evidence="2">
    <location>
        <begin position="441"/>
        <end position="460"/>
    </location>
</feature>
<proteinExistence type="predicted"/>
<dbReference type="OrthoDB" id="270171at2759"/>
<feature type="compositionally biased region" description="Basic and acidic residues" evidence="2">
    <location>
        <begin position="91"/>
        <end position="102"/>
    </location>
</feature>
<sequence>MQRSSHPSVTSAALPYLNLRTREQMQQSLARSLFVEDKVLAIEKGEQRQSQPASSGRQSIPQSTLVYPTEPSSRSKSPVYLQGKNPYGKILDGDRPSYEKPKAQATRPPSQRGSNIEGRLRTSGPLTFTTRPIRPELDRKPLQSADGKAARPQHLPNPVSVRCTKSFFESKSAESRFSAPLYQASGSSNQGTATNTGAKERYGKTATQRETKDGGVCSTRTSSAIQTQIAPQKETPELTVPTPKPPSDAAKRSDLSQRTNPFVRQKPDSITPKVLVTTATGLCLTDHTTPPNCSTGVQPTARKSSSTDTQAVTRKRSIDMPMELLSATEISPHEPPATPQSIKPSELLNTVPAAVEESEWLSHHDLHEDAVRRKSIQGTMTIAEAGEIIAAGTLKRSDEARHSGANHDIRSANSEFNRQSSPTQWPDPLATKRRPGCNEIDNPRLTHSTSKEISQREPRQRSTRLTMANLDQDWLACSQEPRESLCSTEALDEIAVKPLSHDGVDSRQSFSFVSMRGIGIEEGYQDVKVPPCIDNRGSYGRRKTNDFGYPGARIKPQTSGRFKRVSQDPGNWDKSTCGHFPRRETRESNEDASNTRCLGYLPKDIFAAKSVPWKPDTLSKRGAIDSSTTNSNSYNNGNVTCRCHYHSECIRADRCGDTFAKDLAYILDSLLTEHTSTLEQVISNIKASQTSPSQLRRVPEDLVQRSPMVGSPSRILPCRTEPRRPCKYPQDCSSRQVYRYYIPPCRCRVVCEYAPQRRPISSCEFVPPKAAESLNVGEPGQLVANLNDPPSSLKESMKSVPELISLINSAADDLGVDLQQRPDVQDDQKFASAPVENSSHTATVTIPSIPVETDKEKTIEEFQPSDDTFLEKTRRQLTALSDARSQLMDELDTLAEKLGMQLERGRVSERDIDSLLKKPSKMSTHLSKRYYSSGN</sequence>
<evidence type="ECO:0000256" key="2">
    <source>
        <dbReference type="SAM" id="MobiDB-lite"/>
    </source>
</evidence>
<feature type="region of interest" description="Disordered" evidence="2">
    <location>
        <begin position="292"/>
        <end position="317"/>
    </location>
</feature>
<feature type="compositionally biased region" description="Polar residues" evidence="2">
    <location>
        <begin position="184"/>
        <end position="197"/>
    </location>
</feature>
<feature type="region of interest" description="Disordered" evidence="2">
    <location>
        <begin position="44"/>
        <end position="158"/>
    </location>
</feature>
<reference evidence="4" key="1">
    <citation type="journal article" date="2020" name="Stud. Mycol.">
        <title>101 Dothideomycetes genomes: A test case for predicting lifestyles and emergence of pathogens.</title>
        <authorList>
            <person name="Haridas S."/>
            <person name="Albert R."/>
            <person name="Binder M."/>
            <person name="Bloem J."/>
            <person name="LaButti K."/>
            <person name="Salamov A."/>
            <person name="Andreopoulos B."/>
            <person name="Baker S."/>
            <person name="Barry K."/>
            <person name="Bills G."/>
            <person name="Bluhm B."/>
            <person name="Cannon C."/>
            <person name="Castanera R."/>
            <person name="Culley D."/>
            <person name="Daum C."/>
            <person name="Ezra D."/>
            <person name="Gonzalez J."/>
            <person name="Henrissat B."/>
            <person name="Kuo A."/>
            <person name="Liang C."/>
            <person name="Lipzen A."/>
            <person name="Lutzoni F."/>
            <person name="Magnuson J."/>
            <person name="Mondo S."/>
            <person name="Nolan M."/>
            <person name="Ohm R."/>
            <person name="Pangilinan J."/>
            <person name="Park H.-J."/>
            <person name="Ramirez L."/>
            <person name="Alfaro M."/>
            <person name="Sun H."/>
            <person name="Tritt A."/>
            <person name="Yoshinaga Y."/>
            <person name="Zwiers L.-H."/>
            <person name="Turgeon B."/>
            <person name="Goodwin S."/>
            <person name="Spatafora J."/>
            <person name="Crous P."/>
            <person name="Grigoriev I."/>
        </authorList>
    </citation>
    <scope>NUCLEOTIDE SEQUENCE [LARGE SCALE GENOMIC DNA]</scope>
    <source>
        <strain evidence="4">CBS 304.66</strain>
    </source>
</reference>
<feature type="compositionally biased region" description="Polar residues" evidence="2">
    <location>
        <begin position="218"/>
        <end position="230"/>
    </location>
</feature>
<keyword evidence="4" id="KW-1185">Reference proteome</keyword>
<feature type="compositionally biased region" description="Basic and acidic residues" evidence="2">
    <location>
        <begin position="398"/>
        <end position="410"/>
    </location>
</feature>
<evidence type="ECO:0000313" key="4">
    <source>
        <dbReference type="Proteomes" id="UP000800093"/>
    </source>
</evidence>
<gene>
    <name evidence="3" type="ORF">CC78DRAFT_4750</name>
</gene>
<feature type="compositionally biased region" description="Polar residues" evidence="2">
    <location>
        <begin position="292"/>
        <end position="312"/>
    </location>
</feature>
<feature type="region of interest" description="Disordered" evidence="2">
    <location>
        <begin position="181"/>
        <end position="268"/>
    </location>
</feature>
<feature type="compositionally biased region" description="Polar residues" evidence="2">
    <location>
        <begin position="48"/>
        <end position="76"/>
    </location>
</feature>
<feature type="region of interest" description="Disordered" evidence="2">
    <location>
        <begin position="398"/>
        <end position="466"/>
    </location>
</feature>
<evidence type="ECO:0000313" key="3">
    <source>
        <dbReference type="EMBL" id="KAF2270860.1"/>
    </source>
</evidence>
<name>A0A9P4ND20_9PLEO</name>
<dbReference type="AlphaFoldDB" id="A0A9P4ND20"/>
<feature type="compositionally biased region" description="Basic and acidic residues" evidence="2">
    <location>
        <begin position="198"/>
        <end position="213"/>
    </location>
</feature>
<dbReference type="Proteomes" id="UP000800093">
    <property type="component" value="Unassembled WGS sequence"/>
</dbReference>
<dbReference type="EMBL" id="ML986578">
    <property type="protein sequence ID" value="KAF2270860.1"/>
    <property type="molecule type" value="Genomic_DNA"/>
</dbReference>
<accession>A0A9P4ND20</accession>
<feature type="compositionally biased region" description="Polar residues" evidence="2">
    <location>
        <begin position="411"/>
        <end position="424"/>
    </location>
</feature>